<comment type="similarity">
    <text evidence="1">Belongs to the Cu-Zn superoxide dismutase family.</text>
</comment>
<evidence type="ECO:0000256" key="3">
    <source>
        <dbReference type="SAM" id="SignalP"/>
    </source>
</evidence>
<feature type="signal peptide" evidence="3">
    <location>
        <begin position="1"/>
        <end position="28"/>
    </location>
</feature>
<protein>
    <submittedName>
        <fullName evidence="5">Cu-Zn family superoxide dismutase</fullName>
    </submittedName>
</protein>
<evidence type="ECO:0000256" key="2">
    <source>
        <dbReference type="SAM" id="MobiDB-lite"/>
    </source>
</evidence>
<organism evidence="5 6">
    <name type="scientific">Amycolatopsis cihanbeyliensis</name>
    <dbReference type="NCBI Taxonomy" id="1128664"/>
    <lineage>
        <taxon>Bacteria</taxon>
        <taxon>Bacillati</taxon>
        <taxon>Actinomycetota</taxon>
        <taxon>Actinomycetes</taxon>
        <taxon>Pseudonocardiales</taxon>
        <taxon>Pseudonocardiaceae</taxon>
        <taxon>Amycolatopsis</taxon>
    </lineage>
</organism>
<reference evidence="5 6" key="1">
    <citation type="submission" date="2019-06" db="EMBL/GenBank/DDBJ databases">
        <title>Sequencing the genomes of 1000 actinobacteria strains.</title>
        <authorList>
            <person name="Klenk H.-P."/>
        </authorList>
    </citation>
    <scope>NUCLEOTIDE SEQUENCE [LARGE SCALE GENOMIC DNA]</scope>
    <source>
        <strain evidence="5 6">DSM 45679</strain>
    </source>
</reference>
<dbReference type="SUPFAM" id="SSF49329">
    <property type="entry name" value="Cu,Zn superoxide dismutase-like"/>
    <property type="match status" value="1"/>
</dbReference>
<dbReference type="GO" id="GO:0006801">
    <property type="term" value="P:superoxide metabolic process"/>
    <property type="evidence" value="ECO:0007669"/>
    <property type="project" value="InterPro"/>
</dbReference>
<dbReference type="PROSITE" id="PS51257">
    <property type="entry name" value="PROKAR_LIPOPROTEIN"/>
    <property type="match status" value="1"/>
</dbReference>
<evidence type="ECO:0000313" key="6">
    <source>
        <dbReference type="Proteomes" id="UP000320876"/>
    </source>
</evidence>
<evidence type="ECO:0000313" key="5">
    <source>
        <dbReference type="EMBL" id="TQJ05607.1"/>
    </source>
</evidence>
<dbReference type="Gene3D" id="2.60.40.200">
    <property type="entry name" value="Superoxide dismutase, copper/zinc binding domain"/>
    <property type="match status" value="1"/>
</dbReference>
<evidence type="ECO:0000256" key="1">
    <source>
        <dbReference type="ARBA" id="ARBA00010457"/>
    </source>
</evidence>
<keyword evidence="3" id="KW-0732">Signal</keyword>
<keyword evidence="6" id="KW-1185">Reference proteome</keyword>
<dbReference type="Pfam" id="PF00080">
    <property type="entry name" value="Sod_Cu"/>
    <property type="match status" value="1"/>
</dbReference>
<dbReference type="AlphaFoldDB" id="A0A542DR93"/>
<sequence>MTMARHTHARLRLVAAVAAAGLMAAACGGDDPESIGSAGGETTAPNTTGTTENQDQPGLERSGRLAPPKSADAAYTYNQQLAPAGAELTVDAEKLDQATRVTFEVNGLLPNRGYAVHVHTDPCGPNGEAAGPHFQKNQNPDSGTHDPAYANPDNEIWLDLRTGEEGEGETTAEVPFTFAERVPASVVVHAQESTATAPGEAGKAGDRIACLTVPFDTL</sequence>
<dbReference type="RefSeq" id="WP_246076610.1">
    <property type="nucleotide sequence ID" value="NZ_VFML01000001.1"/>
</dbReference>
<accession>A0A542DR93</accession>
<feature type="region of interest" description="Disordered" evidence="2">
    <location>
        <begin position="33"/>
        <end position="69"/>
    </location>
</feature>
<proteinExistence type="inferred from homology"/>
<dbReference type="InterPro" id="IPR036423">
    <property type="entry name" value="SOD-like_Cu/Zn_dom_sf"/>
</dbReference>
<name>A0A542DR93_AMYCI</name>
<feature type="chain" id="PRO_5038961532" evidence="3">
    <location>
        <begin position="29"/>
        <end position="218"/>
    </location>
</feature>
<dbReference type="InterPro" id="IPR001424">
    <property type="entry name" value="SOD_Cu_Zn_dom"/>
</dbReference>
<feature type="compositionally biased region" description="Low complexity" evidence="2">
    <location>
        <begin position="40"/>
        <end position="53"/>
    </location>
</feature>
<comment type="caution">
    <text evidence="5">The sequence shown here is derived from an EMBL/GenBank/DDBJ whole genome shotgun (WGS) entry which is preliminary data.</text>
</comment>
<gene>
    <name evidence="5" type="ORF">FB471_5444</name>
</gene>
<feature type="region of interest" description="Disordered" evidence="2">
    <location>
        <begin position="125"/>
        <end position="146"/>
    </location>
</feature>
<evidence type="ECO:0000259" key="4">
    <source>
        <dbReference type="Pfam" id="PF00080"/>
    </source>
</evidence>
<dbReference type="EMBL" id="VFML01000001">
    <property type="protein sequence ID" value="TQJ05607.1"/>
    <property type="molecule type" value="Genomic_DNA"/>
</dbReference>
<dbReference type="Proteomes" id="UP000320876">
    <property type="component" value="Unassembled WGS sequence"/>
</dbReference>
<dbReference type="GO" id="GO:0046872">
    <property type="term" value="F:metal ion binding"/>
    <property type="evidence" value="ECO:0007669"/>
    <property type="project" value="InterPro"/>
</dbReference>
<feature type="domain" description="Superoxide dismutase copper/zinc binding" evidence="4">
    <location>
        <begin position="95"/>
        <end position="210"/>
    </location>
</feature>